<protein>
    <submittedName>
        <fullName evidence="1">Uncharacterized protein</fullName>
    </submittedName>
</protein>
<proteinExistence type="predicted"/>
<sequence>MQRAHLKKLGEPILTVLEPDGSAFLDYCFVSCASNLVGVAIFHHGHAVCTVALVRDEDGHKVMLSHLDEDYPVEPMQLKALEEIYARNFTY</sequence>
<accession>A0ABY7WLX0</accession>
<dbReference type="EMBL" id="CP117880">
    <property type="protein sequence ID" value="WDF70163.1"/>
    <property type="molecule type" value="Genomic_DNA"/>
</dbReference>
<evidence type="ECO:0000313" key="1">
    <source>
        <dbReference type="EMBL" id="WDF70163.1"/>
    </source>
</evidence>
<keyword evidence="2" id="KW-1185">Reference proteome</keyword>
<name>A0ABY7WLX0_9SPHI</name>
<organism evidence="1 2">
    <name type="scientific">Sphingobacterium oryzagri</name>
    <dbReference type="NCBI Taxonomy" id="3025669"/>
    <lineage>
        <taxon>Bacteria</taxon>
        <taxon>Pseudomonadati</taxon>
        <taxon>Bacteroidota</taxon>
        <taxon>Sphingobacteriia</taxon>
        <taxon>Sphingobacteriales</taxon>
        <taxon>Sphingobacteriaceae</taxon>
        <taxon>Sphingobacterium</taxon>
    </lineage>
</organism>
<dbReference type="RefSeq" id="WP_274268872.1">
    <property type="nucleotide sequence ID" value="NZ_CP117880.1"/>
</dbReference>
<reference evidence="1 2" key="1">
    <citation type="submission" date="2023-02" db="EMBL/GenBank/DDBJ databases">
        <title>Genome sequence of Sphingobacterium sp. KACC 22765.</title>
        <authorList>
            <person name="Kim S."/>
            <person name="Heo J."/>
            <person name="Kwon S.-W."/>
        </authorList>
    </citation>
    <scope>NUCLEOTIDE SEQUENCE [LARGE SCALE GENOMIC DNA]</scope>
    <source>
        <strain evidence="1 2">KACC 22765</strain>
    </source>
</reference>
<evidence type="ECO:0000313" key="2">
    <source>
        <dbReference type="Proteomes" id="UP001221558"/>
    </source>
</evidence>
<gene>
    <name evidence="1" type="ORF">PQ465_07235</name>
</gene>
<dbReference type="Proteomes" id="UP001221558">
    <property type="component" value="Chromosome"/>
</dbReference>